<keyword evidence="2" id="KW-1133">Transmembrane helix</keyword>
<evidence type="ECO:0000256" key="2">
    <source>
        <dbReference type="SAM" id="Phobius"/>
    </source>
</evidence>
<reference evidence="3" key="1">
    <citation type="submission" date="2023-10" db="EMBL/GenBank/DDBJ databases">
        <authorList>
            <person name="Hackl T."/>
        </authorList>
    </citation>
    <scope>NUCLEOTIDE SEQUENCE</scope>
</reference>
<name>A0AAI8VYS3_9PEZI</name>
<keyword evidence="4" id="KW-1185">Reference proteome</keyword>
<accession>A0AAI8VYS3</accession>
<dbReference type="Proteomes" id="UP001295740">
    <property type="component" value="Unassembled WGS sequence"/>
</dbReference>
<evidence type="ECO:0000313" key="4">
    <source>
        <dbReference type="Proteomes" id="UP001295740"/>
    </source>
</evidence>
<feature type="transmembrane region" description="Helical" evidence="2">
    <location>
        <begin position="391"/>
        <end position="409"/>
    </location>
</feature>
<feature type="region of interest" description="Disordered" evidence="1">
    <location>
        <begin position="205"/>
        <end position="235"/>
    </location>
</feature>
<evidence type="ECO:0000313" key="3">
    <source>
        <dbReference type="EMBL" id="CAJ2513542.1"/>
    </source>
</evidence>
<gene>
    <name evidence="3" type="ORF">KHLLAP_LOCUS14010</name>
</gene>
<evidence type="ECO:0000256" key="1">
    <source>
        <dbReference type="SAM" id="MobiDB-lite"/>
    </source>
</evidence>
<feature type="transmembrane region" description="Helical" evidence="2">
    <location>
        <begin position="306"/>
        <end position="328"/>
    </location>
</feature>
<sequence length="508" mass="55898">MASTPPEVACIDIGSKDGIQCYSLDDLSPPACRAAFPPGGRTGILDEGCRSNNRCTTTGGRRLQQRRLGPVRRFAACVNAPSISRLLTAELLPSNITDIVGQYDLLGASEGSLMSVTSDVTDCLSSTCRHARGSHRCYDQHCSPVRLLVNNTVPNLTAVDDCLGWLCNSRYDALPYADSDVIGVGVRRPSVLTWLLLTPLQSTRKKRKGPADKDEAGSAQKRPLDDHTEPKGTLNGRENRSLRVVLLEEFHKAQCWFAATLMVVSLTYGIYEANLLLVFMLTPISLNGVLPMVFAYFLLAFYEPVSLGVTAVTSIVYALSSVVFWSLYAQHRASDDLGAPNVYEQSMFKLSDIPACGGYSALAVCPDSFTFPLGTREIEAAGHRIHVLTPLIWSFTTVVFLILLVYQLYEFPQRKEGRPGQKVGTIRNESIRQRIGRGKRLFSLFGSSFTIWHILAVLATAAFLAGLGMQLSLLSIASSLKMMQWSNWSFEHIVAVTVGLRRWYNVST</sequence>
<organism evidence="3 4">
    <name type="scientific">Anthostomella pinea</name>
    <dbReference type="NCBI Taxonomy" id="933095"/>
    <lineage>
        <taxon>Eukaryota</taxon>
        <taxon>Fungi</taxon>
        <taxon>Dikarya</taxon>
        <taxon>Ascomycota</taxon>
        <taxon>Pezizomycotina</taxon>
        <taxon>Sordariomycetes</taxon>
        <taxon>Xylariomycetidae</taxon>
        <taxon>Xylariales</taxon>
        <taxon>Xylariaceae</taxon>
        <taxon>Anthostomella</taxon>
    </lineage>
</organism>
<dbReference type="AlphaFoldDB" id="A0AAI8VYS3"/>
<protein>
    <submittedName>
        <fullName evidence="3">Uu.00g016610.m01.CDS01</fullName>
    </submittedName>
</protein>
<keyword evidence="2" id="KW-0812">Transmembrane</keyword>
<feature type="transmembrane region" description="Helical" evidence="2">
    <location>
        <begin position="277"/>
        <end position="299"/>
    </location>
</feature>
<comment type="caution">
    <text evidence="3">The sequence shown here is derived from an EMBL/GenBank/DDBJ whole genome shotgun (WGS) entry which is preliminary data.</text>
</comment>
<proteinExistence type="predicted"/>
<feature type="transmembrane region" description="Helical" evidence="2">
    <location>
        <begin position="441"/>
        <end position="465"/>
    </location>
</feature>
<feature type="compositionally biased region" description="Basic and acidic residues" evidence="1">
    <location>
        <begin position="209"/>
        <end position="230"/>
    </location>
</feature>
<dbReference type="EMBL" id="CAUWAG010000020">
    <property type="protein sequence ID" value="CAJ2513542.1"/>
    <property type="molecule type" value="Genomic_DNA"/>
</dbReference>
<keyword evidence="2" id="KW-0472">Membrane</keyword>